<reference evidence="2 3" key="1">
    <citation type="submission" date="2021-11" db="EMBL/GenBank/DDBJ databases">
        <title>Genome sequence.</title>
        <authorList>
            <person name="Sun Q."/>
        </authorList>
    </citation>
    <scope>NUCLEOTIDE SEQUENCE [LARGE SCALE GENOMIC DNA]</scope>
    <source>
        <strain evidence="2 3">KCTC 12005</strain>
    </source>
</reference>
<feature type="region of interest" description="Disordered" evidence="1">
    <location>
        <begin position="38"/>
        <end position="73"/>
    </location>
</feature>
<gene>
    <name evidence="2" type="ORF">LPW39_01975</name>
</gene>
<dbReference type="EMBL" id="JAJNCT010000004">
    <property type="protein sequence ID" value="MCD2163899.1"/>
    <property type="molecule type" value="Genomic_DNA"/>
</dbReference>
<sequence length="236" mass="22529">MWVRAGGGGGGGGGGVLGFAEGVAQSAGVVQSDQCSSAASAAGDGDEVEPVSQGGASGGGGGNGGTYGDAPSTTHKAAAANWTPPAHGSQGGTTGDSCYSAPIEELSFVAEGNANGGINAEAAPNIPAAHGGLSLIFTFAADRTARISAISGTGATVQAPQTMPPGYEVGSYRVACTGSAGDRASGVASGPAATAHVPMSLPAAQSWACEVSATLVDSLGGETIETLPTTMQSSRS</sequence>
<comment type="caution">
    <text evidence="2">The sequence shown here is derived from an EMBL/GenBank/DDBJ whole genome shotgun (WGS) entry which is preliminary data.</text>
</comment>
<dbReference type="Proteomes" id="UP001199260">
    <property type="component" value="Unassembled WGS sequence"/>
</dbReference>
<accession>A0AAW4XR11</accession>
<evidence type="ECO:0000313" key="2">
    <source>
        <dbReference type="EMBL" id="MCD2163899.1"/>
    </source>
</evidence>
<proteinExistence type="predicted"/>
<feature type="compositionally biased region" description="Gly residues" evidence="1">
    <location>
        <begin position="55"/>
        <end position="67"/>
    </location>
</feature>
<dbReference type="AlphaFoldDB" id="A0AAW4XR11"/>
<protein>
    <submittedName>
        <fullName evidence="2">Uncharacterized protein</fullName>
    </submittedName>
</protein>
<organism evidence="2 3">
    <name type="scientific">Comamonas koreensis</name>
    <dbReference type="NCBI Taxonomy" id="160825"/>
    <lineage>
        <taxon>Bacteria</taxon>
        <taxon>Pseudomonadati</taxon>
        <taxon>Pseudomonadota</taxon>
        <taxon>Betaproteobacteria</taxon>
        <taxon>Burkholderiales</taxon>
        <taxon>Comamonadaceae</taxon>
        <taxon>Comamonas</taxon>
    </lineage>
</organism>
<evidence type="ECO:0000256" key="1">
    <source>
        <dbReference type="SAM" id="MobiDB-lite"/>
    </source>
</evidence>
<evidence type="ECO:0000313" key="3">
    <source>
        <dbReference type="Proteomes" id="UP001199260"/>
    </source>
</evidence>
<name>A0AAW4XR11_9BURK</name>
<keyword evidence="3" id="KW-1185">Reference proteome</keyword>